<comment type="similarity">
    <text evidence="1">Belongs to the GMC oxidoreductase family.</text>
</comment>
<evidence type="ECO:0000313" key="4">
    <source>
        <dbReference type="Proteomes" id="UP001305414"/>
    </source>
</evidence>
<evidence type="ECO:0008006" key="5">
    <source>
        <dbReference type="Google" id="ProtNLM"/>
    </source>
</evidence>
<accession>A0AAN7ZB61</accession>
<evidence type="ECO:0000256" key="1">
    <source>
        <dbReference type="ARBA" id="ARBA00010790"/>
    </source>
</evidence>
<dbReference type="Gene3D" id="3.30.560.10">
    <property type="entry name" value="Glucose Oxidase, domain 3"/>
    <property type="match status" value="1"/>
</dbReference>
<reference evidence="3 4" key="1">
    <citation type="submission" date="2023-10" db="EMBL/GenBank/DDBJ databases">
        <title>Draft genome sequence of Xylaria bambusicola isolate GMP-LS, the root and basal stem rot pathogen of sugarcane in Indonesia.</title>
        <authorList>
            <person name="Selvaraj P."/>
            <person name="Muralishankar V."/>
            <person name="Muruganantham S."/>
            <person name="Sp S."/>
            <person name="Haryani S."/>
            <person name="Lau K.J.X."/>
            <person name="Naqvi N.I."/>
        </authorList>
    </citation>
    <scope>NUCLEOTIDE SEQUENCE [LARGE SCALE GENOMIC DNA]</scope>
    <source>
        <strain evidence="3">GMP-LS</strain>
    </source>
</reference>
<dbReference type="SUPFAM" id="SSF51905">
    <property type="entry name" value="FAD/NAD(P)-binding domain"/>
    <property type="match status" value="1"/>
</dbReference>
<keyword evidence="4" id="KW-1185">Reference proteome</keyword>
<dbReference type="Proteomes" id="UP001305414">
    <property type="component" value="Unassembled WGS sequence"/>
</dbReference>
<dbReference type="GO" id="GO:0016491">
    <property type="term" value="F:oxidoreductase activity"/>
    <property type="evidence" value="ECO:0007669"/>
    <property type="project" value="TreeGrafter"/>
</dbReference>
<evidence type="ECO:0000256" key="2">
    <source>
        <dbReference type="SAM" id="SignalP"/>
    </source>
</evidence>
<dbReference type="AlphaFoldDB" id="A0AAN7ZB61"/>
<protein>
    <recommendedName>
        <fullName evidence="5">Glucose-methanol-choline oxidoreductase N-terminal domain-containing protein</fullName>
    </recommendedName>
</protein>
<dbReference type="InterPro" id="IPR012132">
    <property type="entry name" value="GMC_OxRdtase"/>
</dbReference>
<name>A0AAN7ZB61_9PEZI</name>
<gene>
    <name evidence="3" type="ORF">RRF57_008600</name>
</gene>
<feature type="chain" id="PRO_5042822336" description="Glucose-methanol-choline oxidoreductase N-terminal domain-containing protein" evidence="2">
    <location>
        <begin position="23"/>
        <end position="119"/>
    </location>
</feature>
<keyword evidence="2" id="KW-0732">Signal</keyword>
<organism evidence="3 4">
    <name type="scientific">Xylaria bambusicola</name>
    <dbReference type="NCBI Taxonomy" id="326684"/>
    <lineage>
        <taxon>Eukaryota</taxon>
        <taxon>Fungi</taxon>
        <taxon>Dikarya</taxon>
        <taxon>Ascomycota</taxon>
        <taxon>Pezizomycotina</taxon>
        <taxon>Sordariomycetes</taxon>
        <taxon>Xylariomycetidae</taxon>
        <taxon>Xylariales</taxon>
        <taxon>Xylariaceae</taxon>
        <taxon>Xylaria</taxon>
    </lineage>
</organism>
<proteinExistence type="inferred from homology"/>
<evidence type="ECO:0000313" key="3">
    <source>
        <dbReference type="EMBL" id="KAK5632886.1"/>
    </source>
</evidence>
<dbReference type="EMBL" id="JAWHQM010000027">
    <property type="protein sequence ID" value="KAK5632886.1"/>
    <property type="molecule type" value="Genomic_DNA"/>
</dbReference>
<dbReference type="GO" id="GO:0050660">
    <property type="term" value="F:flavin adenine dinucleotide binding"/>
    <property type="evidence" value="ECO:0007669"/>
    <property type="project" value="InterPro"/>
</dbReference>
<dbReference type="Gene3D" id="3.50.50.60">
    <property type="entry name" value="FAD/NAD(P)-binding domain"/>
    <property type="match status" value="1"/>
</dbReference>
<comment type="caution">
    <text evidence="3">The sequence shown here is derived from an EMBL/GenBank/DDBJ whole genome shotgun (WGS) entry which is preliminary data.</text>
</comment>
<dbReference type="PANTHER" id="PTHR11552:SF138">
    <property type="entry name" value="DEHYDROGENASE PKFF-RELATED"/>
    <property type="match status" value="1"/>
</dbReference>
<feature type="signal peptide" evidence="2">
    <location>
        <begin position="1"/>
        <end position="22"/>
    </location>
</feature>
<dbReference type="GO" id="GO:0044550">
    <property type="term" value="P:secondary metabolite biosynthetic process"/>
    <property type="evidence" value="ECO:0007669"/>
    <property type="project" value="TreeGrafter"/>
</dbReference>
<dbReference type="PANTHER" id="PTHR11552">
    <property type="entry name" value="GLUCOSE-METHANOL-CHOLINE GMC OXIDOREDUCTASE"/>
    <property type="match status" value="1"/>
</dbReference>
<dbReference type="InterPro" id="IPR036188">
    <property type="entry name" value="FAD/NAD-bd_sf"/>
</dbReference>
<sequence length="119" mass="12409">MLGASPMASAAGALLLASWVQADVPLGSSFGIPGDDAIYDYVIVGGGNTGLTLATRLIEQNAGSVAVVEAGTFYEISNGNLSQVPGTDTAFSWKSIHDWQPLVDWGYITEPQAVSYNTL</sequence>